<gene>
    <name evidence="1" type="ORF">ISN45_At05g031490</name>
</gene>
<accession>A0A8T2DAK0</accession>
<sequence length="159" mass="18420">MDLYGMRVESPKGVKNAEMGHKEIENSRFSCKTRNLSSLHGNKDLKDCSLHHWFRFQENGFLYYRDNSLGRRLGSQENPKVKVSFIRNVFPGLGYELFAMKYPTEYYEAVGPRFGFKSFEKHERAQGIPSAVNFVTTKELFLSMGHDLIDFCKDVTDDT</sequence>
<name>A0A8T2DAK0_9BRAS</name>
<dbReference type="AlphaFoldDB" id="A0A8T2DAK0"/>
<organism evidence="1 2">
    <name type="scientific">Arabidopsis thaliana x Arabidopsis arenosa</name>
    <dbReference type="NCBI Taxonomy" id="1240361"/>
    <lineage>
        <taxon>Eukaryota</taxon>
        <taxon>Viridiplantae</taxon>
        <taxon>Streptophyta</taxon>
        <taxon>Embryophyta</taxon>
        <taxon>Tracheophyta</taxon>
        <taxon>Spermatophyta</taxon>
        <taxon>Magnoliopsida</taxon>
        <taxon>eudicotyledons</taxon>
        <taxon>Gunneridae</taxon>
        <taxon>Pentapetalae</taxon>
        <taxon>rosids</taxon>
        <taxon>malvids</taxon>
        <taxon>Brassicales</taxon>
        <taxon>Brassicaceae</taxon>
        <taxon>Camelineae</taxon>
        <taxon>Arabidopsis</taxon>
    </lineage>
</organism>
<protein>
    <submittedName>
        <fullName evidence="1">Uncharacterized protein</fullName>
    </submittedName>
</protein>
<evidence type="ECO:0000313" key="2">
    <source>
        <dbReference type="Proteomes" id="UP000694240"/>
    </source>
</evidence>
<dbReference type="EMBL" id="JAEFBK010000005">
    <property type="protein sequence ID" value="KAG7604061.1"/>
    <property type="molecule type" value="Genomic_DNA"/>
</dbReference>
<dbReference type="Proteomes" id="UP000694240">
    <property type="component" value="Chromosome 5"/>
</dbReference>
<comment type="caution">
    <text evidence="1">The sequence shown here is derived from an EMBL/GenBank/DDBJ whole genome shotgun (WGS) entry which is preliminary data.</text>
</comment>
<proteinExistence type="predicted"/>
<evidence type="ECO:0000313" key="1">
    <source>
        <dbReference type="EMBL" id="KAG7604061.1"/>
    </source>
</evidence>
<keyword evidence="2" id="KW-1185">Reference proteome</keyword>
<reference evidence="1 2" key="1">
    <citation type="submission" date="2020-12" db="EMBL/GenBank/DDBJ databases">
        <title>Concerted genomic and epigenomic changes stabilize Arabidopsis allopolyploids.</title>
        <authorList>
            <person name="Chen Z."/>
        </authorList>
    </citation>
    <scope>NUCLEOTIDE SEQUENCE [LARGE SCALE GENOMIC DNA]</scope>
    <source>
        <strain evidence="1">Allo738</strain>
        <tissue evidence="1">Leaf</tissue>
    </source>
</reference>